<proteinExistence type="predicted"/>
<dbReference type="InterPro" id="IPR023214">
    <property type="entry name" value="HAD_sf"/>
</dbReference>
<evidence type="ECO:0000313" key="1">
    <source>
        <dbReference type="EMBL" id="CAB4534249.1"/>
    </source>
</evidence>
<protein>
    <submittedName>
        <fullName evidence="1">Unannotated protein</fullName>
    </submittedName>
</protein>
<name>A0A6J6B7B3_9ZZZZ</name>
<dbReference type="InterPro" id="IPR036412">
    <property type="entry name" value="HAD-like_sf"/>
</dbReference>
<organism evidence="1">
    <name type="scientific">freshwater metagenome</name>
    <dbReference type="NCBI Taxonomy" id="449393"/>
    <lineage>
        <taxon>unclassified sequences</taxon>
        <taxon>metagenomes</taxon>
        <taxon>ecological metagenomes</taxon>
    </lineage>
</organism>
<dbReference type="EMBL" id="CAEZSG010000036">
    <property type="protein sequence ID" value="CAB4534249.1"/>
    <property type="molecule type" value="Genomic_DNA"/>
</dbReference>
<sequence length="152" mass="17205">MERIRLVIWDLDDTFWAGTISDGPVRQIKRNHDIVIALAERGIISSICSINDESVALAELQKSPIADYFVLPSIDWNPKGPRIRRLIEDLNLRPINVLFIDDLAKNLEEARFVSPELNVALPEILDTLLDNPAVAGKPDPALKRLKRYKVLD</sequence>
<dbReference type="NCBIfam" id="TIGR01681">
    <property type="entry name" value="HAD-SF-IIIC"/>
    <property type="match status" value="1"/>
</dbReference>
<dbReference type="AlphaFoldDB" id="A0A6J6B7B3"/>
<dbReference type="InterPro" id="IPR010033">
    <property type="entry name" value="HAD_SF_ppase_IIIC"/>
</dbReference>
<reference evidence="1" key="1">
    <citation type="submission" date="2020-05" db="EMBL/GenBank/DDBJ databases">
        <authorList>
            <person name="Chiriac C."/>
            <person name="Salcher M."/>
            <person name="Ghai R."/>
            <person name="Kavagutti S V."/>
        </authorList>
    </citation>
    <scope>NUCLEOTIDE SEQUENCE</scope>
</reference>
<accession>A0A6J6B7B3</accession>
<gene>
    <name evidence="1" type="ORF">UFOPK1413_00355</name>
</gene>
<dbReference type="SUPFAM" id="SSF56784">
    <property type="entry name" value="HAD-like"/>
    <property type="match status" value="1"/>
</dbReference>
<dbReference type="Gene3D" id="3.40.50.1000">
    <property type="entry name" value="HAD superfamily/HAD-like"/>
    <property type="match status" value="1"/>
</dbReference>